<dbReference type="VEuPathDB" id="FungiDB:P174DRAFT_436260"/>
<evidence type="ECO:0000313" key="1">
    <source>
        <dbReference type="EMBL" id="PKX88335.1"/>
    </source>
</evidence>
<dbReference type="GeneID" id="36533325"/>
<comment type="caution">
    <text evidence="1">The sequence shown here is derived from an EMBL/GenBank/DDBJ whole genome shotgun (WGS) entry which is preliminary data.</text>
</comment>
<dbReference type="InterPro" id="IPR008972">
    <property type="entry name" value="Cupredoxin"/>
</dbReference>
<dbReference type="Gene3D" id="2.60.40.420">
    <property type="entry name" value="Cupredoxins - blue copper proteins"/>
    <property type="match status" value="1"/>
</dbReference>
<organism evidence="1 2">
    <name type="scientific">Aspergillus novofumigatus (strain IBT 16806)</name>
    <dbReference type="NCBI Taxonomy" id="1392255"/>
    <lineage>
        <taxon>Eukaryota</taxon>
        <taxon>Fungi</taxon>
        <taxon>Dikarya</taxon>
        <taxon>Ascomycota</taxon>
        <taxon>Pezizomycotina</taxon>
        <taxon>Eurotiomycetes</taxon>
        <taxon>Eurotiomycetidae</taxon>
        <taxon>Eurotiales</taxon>
        <taxon>Aspergillaceae</taxon>
        <taxon>Aspergillus</taxon>
        <taxon>Aspergillus subgen. Fumigati</taxon>
    </lineage>
</organism>
<proteinExistence type="predicted"/>
<dbReference type="RefSeq" id="XP_024676930.1">
    <property type="nucleotide sequence ID" value="XM_024826000.1"/>
</dbReference>
<protein>
    <submittedName>
        <fullName evidence="1">Uncharacterized protein</fullName>
    </submittedName>
</protein>
<keyword evidence="2" id="KW-1185">Reference proteome</keyword>
<dbReference type="AlphaFoldDB" id="A0A2I1BSG0"/>
<dbReference type="STRING" id="1392255.A0A2I1BSG0"/>
<name>A0A2I1BSG0_ASPN1</name>
<dbReference type="Proteomes" id="UP000234474">
    <property type="component" value="Unassembled WGS sequence"/>
</dbReference>
<sequence length="180" mass="19929">MSVIISSGSRAAVQLLVAMGLIIRPASSLPRWQRTLRLSGRINQGAVSTGHVENHLFHGYGRHFYDTGGGDGLYNLTDNEKRLNGTYPIPRDTTVLYAYRRLESVAYMGYRCRPLDDALPYSSAYSDGHADSFCFWQPVGYKEQSALVYGGYLILTYGGSAYGNTVIQPSQWTGEIIGYP</sequence>
<evidence type="ECO:0000313" key="2">
    <source>
        <dbReference type="Proteomes" id="UP000234474"/>
    </source>
</evidence>
<gene>
    <name evidence="1" type="ORF">P174DRAFT_436260</name>
</gene>
<dbReference type="EMBL" id="MSZS01000017">
    <property type="protein sequence ID" value="PKX88335.1"/>
    <property type="molecule type" value="Genomic_DNA"/>
</dbReference>
<accession>A0A2I1BSG0</accession>
<reference evidence="2" key="1">
    <citation type="journal article" date="2018" name="Proc. Natl. Acad. Sci. U.S.A.">
        <title>Linking secondary metabolites to gene clusters through genome sequencing of six diverse Aspergillus species.</title>
        <authorList>
            <person name="Kaerboelling I."/>
            <person name="Vesth T.C."/>
            <person name="Frisvad J.C."/>
            <person name="Nybo J.L."/>
            <person name="Theobald S."/>
            <person name="Kuo A."/>
            <person name="Bowyer P."/>
            <person name="Matsuda Y."/>
            <person name="Mondo S."/>
            <person name="Lyhne E.K."/>
            <person name="Kogle M.E."/>
            <person name="Clum A."/>
            <person name="Lipzen A."/>
            <person name="Salamov A."/>
            <person name="Ngan C.Y."/>
            <person name="Daum C."/>
            <person name="Chiniquy J."/>
            <person name="Barry K."/>
            <person name="LaButti K."/>
            <person name="Haridas S."/>
            <person name="Simmons B.A."/>
            <person name="Magnuson J.K."/>
            <person name="Mortensen U.H."/>
            <person name="Larsen T.O."/>
            <person name="Grigoriev I.V."/>
            <person name="Baker S.E."/>
            <person name="Andersen M.R."/>
        </authorList>
    </citation>
    <scope>NUCLEOTIDE SEQUENCE [LARGE SCALE GENOMIC DNA]</scope>
    <source>
        <strain evidence="2">IBT 16806</strain>
    </source>
</reference>